<keyword evidence="2" id="KW-0547">Nucleotide-binding</keyword>
<dbReference type="InterPro" id="IPR036615">
    <property type="entry name" value="Mur_ligase_C_dom_sf"/>
</dbReference>
<feature type="transmembrane region" description="Helical" evidence="4">
    <location>
        <begin position="36"/>
        <end position="57"/>
    </location>
</feature>
<evidence type="ECO:0000313" key="6">
    <source>
        <dbReference type="EMBL" id="XBJ28624.1"/>
    </source>
</evidence>
<dbReference type="InterPro" id="IPR013221">
    <property type="entry name" value="Mur_ligase_cen"/>
</dbReference>
<protein>
    <submittedName>
        <fullName evidence="6">UDP-N-acetylmuramoyl-tripeptide--D-alanyl-D-alanine ligase</fullName>
        <ecNumber evidence="6">6.3.2.10</ecNumber>
    </submittedName>
</protein>
<evidence type="ECO:0000259" key="5">
    <source>
        <dbReference type="Pfam" id="PF08245"/>
    </source>
</evidence>
<dbReference type="Gene3D" id="3.90.190.20">
    <property type="entry name" value="Mur ligase, C-terminal domain"/>
    <property type="match status" value="1"/>
</dbReference>
<sequence length="474" mass="54911">MLNNLIFFINTLLINFCLGFYLISALQWYSYKINRVLFHFAKPLWHIYFILIPLIAFWFLGKYFLIFAIFNLVALYLWYKKLDKKLVFTAKIKKFFAILSFLSIVFGILSLYNLYNLSPLALFFSLIILSAYEKYRNNLFYQQAKNKIQNMKDLKIILITASFGKTSIKNFLYELIKEDYKSYKTPRSVNTLMGIIQDINDNVQADTQIYIAEAGAREKGDILQITELLNPHICIIGEIGNAHLEYFKNIENTRNTKLEALNSNRLQKAFLHSSTLKEDSESQIIYDKKLLQSSQSLEGIEFELLLNDSKQHFKSPLLGIFNAQNLAACIQCALYLNINLEKIQQRISQLKAVEHRLQIISKEPKFIIDDGFNGNFQGMSQSYRLCKNYKGRKVLVTPGILEVSEEENQKLADIINECFDFVIITSQSNTNVLDRHIVLEKIIIKDKTELVSVLSKYTKNGDLILFSNDAPSFL</sequence>
<feature type="transmembrane region" description="Helical" evidence="4">
    <location>
        <begin position="95"/>
        <end position="112"/>
    </location>
</feature>
<dbReference type="PANTHER" id="PTHR43024:SF1">
    <property type="entry name" value="UDP-N-ACETYLMURAMOYL-TRIPEPTIDE--D-ALANYL-D-ALANINE LIGASE"/>
    <property type="match status" value="1"/>
</dbReference>
<feature type="transmembrane region" description="Helical" evidence="4">
    <location>
        <begin position="6"/>
        <end position="29"/>
    </location>
</feature>
<dbReference type="Pfam" id="PF08245">
    <property type="entry name" value="Mur_ligase_M"/>
    <property type="match status" value="1"/>
</dbReference>
<dbReference type="PANTHER" id="PTHR43024">
    <property type="entry name" value="UDP-N-ACETYLMURAMOYL-TRIPEPTIDE--D-ALANYL-D-ALANINE LIGASE"/>
    <property type="match status" value="1"/>
</dbReference>
<organism evidence="6">
    <name type="scientific">Campylobacter sp. CCS1377</name>
    <dbReference type="NCBI Taxonomy" id="3158229"/>
    <lineage>
        <taxon>Bacteria</taxon>
        <taxon>Pseudomonadati</taxon>
        <taxon>Campylobacterota</taxon>
        <taxon>Epsilonproteobacteria</taxon>
        <taxon>Campylobacterales</taxon>
        <taxon>Campylobacteraceae</taxon>
        <taxon>Campylobacter</taxon>
    </lineage>
</organism>
<evidence type="ECO:0000256" key="3">
    <source>
        <dbReference type="ARBA" id="ARBA00022840"/>
    </source>
</evidence>
<accession>A0AAU7E660</accession>
<proteinExistence type="predicted"/>
<reference evidence="6" key="1">
    <citation type="submission" date="2024-05" db="EMBL/GenBank/DDBJ databases">
        <title>Campylobacter coli isolated from environmental waters in Slovenia.</title>
        <authorList>
            <person name="Zautner A.E."/>
            <person name="Bunk B."/>
            <person name="Riedel T."/>
            <person name="Sproeer C."/>
        </authorList>
    </citation>
    <scope>NUCLEOTIDE SEQUENCE</scope>
    <source>
        <strain evidence="6">CCS1377</strain>
    </source>
</reference>
<keyword evidence="4" id="KW-0472">Membrane</keyword>
<gene>
    <name evidence="6" type="primary">murF</name>
    <name evidence="6" type="ORF">AAH949_05835</name>
</gene>
<dbReference type="GO" id="GO:0047480">
    <property type="term" value="F:UDP-N-acetylmuramoyl-tripeptide-D-alanyl-D-alanine ligase activity"/>
    <property type="evidence" value="ECO:0007669"/>
    <property type="project" value="UniProtKB-EC"/>
</dbReference>
<dbReference type="EC" id="6.3.2.10" evidence="6"/>
<evidence type="ECO:0000256" key="4">
    <source>
        <dbReference type="SAM" id="Phobius"/>
    </source>
</evidence>
<dbReference type="SUPFAM" id="SSF53623">
    <property type="entry name" value="MurD-like peptide ligases, catalytic domain"/>
    <property type="match status" value="1"/>
</dbReference>
<dbReference type="InterPro" id="IPR036565">
    <property type="entry name" value="Mur-like_cat_sf"/>
</dbReference>
<feature type="domain" description="Mur ligase central" evidence="5">
    <location>
        <begin position="159"/>
        <end position="332"/>
    </location>
</feature>
<keyword evidence="1 6" id="KW-0436">Ligase</keyword>
<keyword evidence="4" id="KW-1133">Transmembrane helix</keyword>
<dbReference type="InterPro" id="IPR051046">
    <property type="entry name" value="MurCDEF_CellWall_CoF430Synth"/>
</dbReference>
<dbReference type="GO" id="GO:0005524">
    <property type="term" value="F:ATP binding"/>
    <property type="evidence" value="ECO:0007669"/>
    <property type="project" value="UniProtKB-KW"/>
</dbReference>
<dbReference type="Gene3D" id="3.40.1190.10">
    <property type="entry name" value="Mur-like, catalytic domain"/>
    <property type="match status" value="1"/>
</dbReference>
<dbReference type="AlphaFoldDB" id="A0AAU7E660"/>
<evidence type="ECO:0000256" key="2">
    <source>
        <dbReference type="ARBA" id="ARBA00022741"/>
    </source>
</evidence>
<dbReference type="SUPFAM" id="SSF53244">
    <property type="entry name" value="MurD-like peptide ligases, peptide-binding domain"/>
    <property type="match status" value="1"/>
</dbReference>
<dbReference type="EMBL" id="CP155620">
    <property type="protein sequence ID" value="XBJ28624.1"/>
    <property type="molecule type" value="Genomic_DNA"/>
</dbReference>
<name>A0AAU7E660_9BACT</name>
<evidence type="ECO:0000256" key="1">
    <source>
        <dbReference type="ARBA" id="ARBA00022598"/>
    </source>
</evidence>
<keyword evidence="4" id="KW-0812">Transmembrane</keyword>
<dbReference type="RefSeq" id="WP_348518210.1">
    <property type="nucleotide sequence ID" value="NZ_CP155620.1"/>
</dbReference>
<keyword evidence="3" id="KW-0067">ATP-binding</keyword>